<proteinExistence type="predicted"/>
<dbReference type="AlphaFoldDB" id="A0A0A9BBI0"/>
<reference evidence="1" key="1">
    <citation type="submission" date="2014-09" db="EMBL/GenBank/DDBJ databases">
        <authorList>
            <person name="Magalhaes I.L.F."/>
            <person name="Oliveira U."/>
            <person name="Santos F.R."/>
            <person name="Vidigal T.H.D.A."/>
            <person name="Brescovit A.D."/>
            <person name="Santos A.J."/>
        </authorList>
    </citation>
    <scope>NUCLEOTIDE SEQUENCE</scope>
    <source>
        <tissue evidence="1">Shoot tissue taken approximately 20 cm above the soil surface</tissue>
    </source>
</reference>
<evidence type="ECO:0000313" key="1">
    <source>
        <dbReference type="EMBL" id="JAD59528.1"/>
    </source>
</evidence>
<accession>A0A0A9BBI0</accession>
<protein>
    <submittedName>
        <fullName evidence="1">Uncharacterized protein</fullName>
    </submittedName>
</protein>
<dbReference type="EMBL" id="GBRH01238367">
    <property type="protein sequence ID" value="JAD59528.1"/>
    <property type="molecule type" value="Transcribed_RNA"/>
</dbReference>
<organism evidence="1">
    <name type="scientific">Arundo donax</name>
    <name type="common">Giant reed</name>
    <name type="synonym">Donax arundinaceus</name>
    <dbReference type="NCBI Taxonomy" id="35708"/>
    <lineage>
        <taxon>Eukaryota</taxon>
        <taxon>Viridiplantae</taxon>
        <taxon>Streptophyta</taxon>
        <taxon>Embryophyta</taxon>
        <taxon>Tracheophyta</taxon>
        <taxon>Spermatophyta</taxon>
        <taxon>Magnoliopsida</taxon>
        <taxon>Liliopsida</taxon>
        <taxon>Poales</taxon>
        <taxon>Poaceae</taxon>
        <taxon>PACMAD clade</taxon>
        <taxon>Arundinoideae</taxon>
        <taxon>Arundineae</taxon>
        <taxon>Arundo</taxon>
    </lineage>
</organism>
<name>A0A0A9BBI0_ARUDO</name>
<sequence>MVLIYQHCYCLLHLKLYSLYISYAVWDRTVV</sequence>
<reference evidence="1" key="2">
    <citation type="journal article" date="2015" name="Data Brief">
        <title>Shoot transcriptome of the giant reed, Arundo donax.</title>
        <authorList>
            <person name="Barrero R.A."/>
            <person name="Guerrero F.D."/>
            <person name="Moolhuijzen P."/>
            <person name="Goolsby J.A."/>
            <person name="Tidwell J."/>
            <person name="Bellgard S.E."/>
            <person name="Bellgard M.I."/>
        </authorList>
    </citation>
    <scope>NUCLEOTIDE SEQUENCE</scope>
    <source>
        <tissue evidence="1">Shoot tissue taken approximately 20 cm above the soil surface</tissue>
    </source>
</reference>